<keyword evidence="5" id="KW-1185">Reference proteome</keyword>
<evidence type="ECO:0000313" key="6">
    <source>
        <dbReference type="Proteomes" id="UP001181347"/>
    </source>
</evidence>
<keyword evidence="1" id="KW-0812">Transmembrane</keyword>
<feature type="transmembrane region" description="Helical" evidence="1">
    <location>
        <begin position="37"/>
        <end position="54"/>
    </location>
</feature>
<dbReference type="RefSeq" id="WP_014775270.1">
    <property type="nucleotide sequence ID" value="NZ_CALCKD010000024.1"/>
</dbReference>
<organism evidence="4 6">
    <name type="scientific">Alistipes finegoldii</name>
    <dbReference type="NCBI Taxonomy" id="214856"/>
    <lineage>
        <taxon>Bacteria</taxon>
        <taxon>Pseudomonadati</taxon>
        <taxon>Bacteroidota</taxon>
        <taxon>Bacteroidia</taxon>
        <taxon>Bacteroidales</taxon>
        <taxon>Rikenellaceae</taxon>
        <taxon>Alistipes</taxon>
    </lineage>
</organism>
<name>A0AAE4LNF8_9BACT</name>
<feature type="transmembrane region" description="Helical" evidence="1">
    <location>
        <begin position="186"/>
        <end position="205"/>
    </location>
</feature>
<proteinExistence type="predicted"/>
<evidence type="ECO:0000259" key="2">
    <source>
        <dbReference type="Pfam" id="PF01757"/>
    </source>
</evidence>
<dbReference type="AlphaFoldDB" id="A0AAE4LNF8"/>
<feature type="transmembrane region" description="Helical" evidence="1">
    <location>
        <begin position="250"/>
        <end position="270"/>
    </location>
</feature>
<dbReference type="OMA" id="RISSAWY"/>
<reference evidence="3 5" key="1">
    <citation type="journal article" date="2019" name="Nat. Med.">
        <title>A library of human gut bacterial isolates paired with longitudinal multiomics data enables mechanistic microbiome research.</title>
        <authorList>
            <person name="Poyet M."/>
            <person name="Groussin M."/>
            <person name="Gibbons S.M."/>
            <person name="Avila-Pacheco J."/>
            <person name="Jiang X."/>
            <person name="Kearney S.M."/>
            <person name="Perrotta A.R."/>
            <person name="Berdy B."/>
            <person name="Zhao S."/>
            <person name="Lieberman T.D."/>
            <person name="Swanson P.K."/>
            <person name="Smith M."/>
            <person name="Roesemann S."/>
            <person name="Alexander J.E."/>
            <person name="Rich S.A."/>
            <person name="Livny J."/>
            <person name="Vlamakis H."/>
            <person name="Clish C."/>
            <person name="Bullock K."/>
            <person name="Deik A."/>
            <person name="Scott J."/>
            <person name="Pierce K.A."/>
            <person name="Xavier R.J."/>
            <person name="Alm E.J."/>
        </authorList>
    </citation>
    <scope>NUCLEOTIDE SEQUENCE [LARGE SCALE GENOMIC DNA]</scope>
    <source>
        <strain evidence="3 5">BIOML-A1</strain>
    </source>
</reference>
<keyword evidence="1" id="KW-0472">Membrane</keyword>
<protein>
    <recommendedName>
        <fullName evidence="2">Acyltransferase 3 domain-containing protein</fullName>
    </recommendedName>
</protein>
<keyword evidence="1" id="KW-1133">Transmembrane helix</keyword>
<feature type="transmembrane region" description="Helical" evidence="1">
    <location>
        <begin position="217"/>
        <end position="234"/>
    </location>
</feature>
<sequence>MTTIDQRENSHVFSIMKGLGIIFVVAGHTAYSPVHNFVYLFHLAVFYFVAGYFFKDKYIDDKLLFVWKKIKSLWFPLVGYGIVFMLLHNLFFRAHFYNPLTSHLYTRQDYFDCLKYFCSCVTPEQLLGALWFLRSLFIVSFLFMIGVWISKRLSDRYSDIILGGGILFAVVLCSVFDAEIQQIDILIIRRILSNECYLTAILYMGRMFRKYQRYMPVNIWSIGVLLMLLLFLQYKNVTVAIASSIFPPLPVFYFASAVGCLFTYTLAVYIHNLPTLSRIMIYAGNASLAIMALHFLAFKVVSLLQILIYGYGIDYLSAFPVIPDRINIWWVPYVVCGVALPLLYTSVKQILVLQSGRLYGQLILKFKL</sequence>
<feature type="transmembrane region" description="Helical" evidence="1">
    <location>
        <begin position="161"/>
        <end position="180"/>
    </location>
</feature>
<gene>
    <name evidence="3" type="ORF">F2A26_14440</name>
    <name evidence="4" type="ORF">RVH17_12920</name>
</gene>
<evidence type="ECO:0000313" key="5">
    <source>
        <dbReference type="Proteomes" id="UP000324870"/>
    </source>
</evidence>
<feature type="domain" description="Acyltransferase 3" evidence="2">
    <location>
        <begin position="15"/>
        <end position="334"/>
    </location>
</feature>
<feature type="transmembrane region" description="Helical" evidence="1">
    <location>
        <begin position="12"/>
        <end position="31"/>
    </location>
</feature>
<dbReference type="Pfam" id="PF01757">
    <property type="entry name" value="Acyl_transf_3"/>
    <property type="match status" value="1"/>
</dbReference>
<evidence type="ECO:0000313" key="3">
    <source>
        <dbReference type="EMBL" id="KAA3157534.1"/>
    </source>
</evidence>
<dbReference type="EMBL" id="VVND01000047">
    <property type="protein sequence ID" value="KAA3157534.1"/>
    <property type="molecule type" value="Genomic_DNA"/>
</dbReference>
<comment type="caution">
    <text evidence="4">The sequence shown here is derived from an EMBL/GenBank/DDBJ whole genome shotgun (WGS) entry which is preliminary data.</text>
</comment>
<dbReference type="InterPro" id="IPR002656">
    <property type="entry name" value="Acyl_transf_3_dom"/>
</dbReference>
<evidence type="ECO:0000313" key="4">
    <source>
        <dbReference type="EMBL" id="MDU0260993.1"/>
    </source>
</evidence>
<dbReference type="Proteomes" id="UP000324870">
    <property type="component" value="Unassembled WGS sequence"/>
</dbReference>
<dbReference type="GO" id="GO:0016747">
    <property type="term" value="F:acyltransferase activity, transferring groups other than amino-acyl groups"/>
    <property type="evidence" value="ECO:0007669"/>
    <property type="project" value="InterPro"/>
</dbReference>
<feature type="transmembrane region" description="Helical" evidence="1">
    <location>
        <begin position="328"/>
        <end position="347"/>
    </location>
</feature>
<accession>A0AAE4LNF8</accession>
<feature type="transmembrane region" description="Helical" evidence="1">
    <location>
        <begin position="74"/>
        <end position="92"/>
    </location>
</feature>
<dbReference type="EMBL" id="JAWDES010000005">
    <property type="protein sequence ID" value="MDU0260993.1"/>
    <property type="molecule type" value="Genomic_DNA"/>
</dbReference>
<feature type="transmembrane region" description="Helical" evidence="1">
    <location>
        <begin position="131"/>
        <end position="149"/>
    </location>
</feature>
<feature type="transmembrane region" description="Helical" evidence="1">
    <location>
        <begin position="282"/>
        <end position="308"/>
    </location>
</feature>
<reference evidence="4" key="2">
    <citation type="submission" date="2023-10" db="EMBL/GenBank/DDBJ databases">
        <title>Genome Sequence of the Bacteria from From Gut Wall in Crohn's Disease.</title>
        <authorList>
            <person name="Rodriguez-Palacios A."/>
        </authorList>
    </citation>
    <scope>NUCLEOTIDE SEQUENCE</scope>
    <source>
        <strain evidence="4">CavFT-hAR58</strain>
    </source>
</reference>
<evidence type="ECO:0000256" key="1">
    <source>
        <dbReference type="SAM" id="Phobius"/>
    </source>
</evidence>
<dbReference type="Proteomes" id="UP001181347">
    <property type="component" value="Unassembled WGS sequence"/>
</dbReference>